<reference evidence="1" key="1">
    <citation type="journal article" date="2021" name="PeerJ">
        <title>Extensive microbial diversity within the chicken gut microbiome revealed by metagenomics and culture.</title>
        <authorList>
            <person name="Gilroy R."/>
            <person name="Ravi A."/>
            <person name="Getino M."/>
            <person name="Pursley I."/>
            <person name="Horton D.L."/>
            <person name="Alikhan N.F."/>
            <person name="Baker D."/>
            <person name="Gharbi K."/>
            <person name="Hall N."/>
            <person name="Watson M."/>
            <person name="Adriaenssens E.M."/>
            <person name="Foster-Nyarko E."/>
            <person name="Jarju S."/>
            <person name="Secka A."/>
            <person name="Antonio M."/>
            <person name="Oren A."/>
            <person name="Chaudhuri R.R."/>
            <person name="La Ragione R."/>
            <person name="Hildebrand F."/>
            <person name="Pallen M.J."/>
        </authorList>
    </citation>
    <scope>NUCLEOTIDE SEQUENCE</scope>
    <source>
        <strain evidence="1">ChiBcec8-13705</strain>
    </source>
</reference>
<evidence type="ECO:0000313" key="1">
    <source>
        <dbReference type="EMBL" id="HJB41941.1"/>
    </source>
</evidence>
<evidence type="ECO:0000313" key="2">
    <source>
        <dbReference type="Proteomes" id="UP000886803"/>
    </source>
</evidence>
<dbReference type="Proteomes" id="UP000886803">
    <property type="component" value="Unassembled WGS sequence"/>
</dbReference>
<dbReference type="EMBL" id="DWYG01000085">
    <property type="protein sequence ID" value="HJB41941.1"/>
    <property type="molecule type" value="Genomic_DNA"/>
</dbReference>
<name>A0A9D2M788_9FIRM</name>
<comment type="caution">
    <text evidence="1">The sequence shown here is derived from an EMBL/GenBank/DDBJ whole genome shotgun (WGS) entry which is preliminary data.</text>
</comment>
<accession>A0A9D2M788</accession>
<organism evidence="1 2">
    <name type="scientific">Candidatus Gemmiger avicola</name>
    <dbReference type="NCBI Taxonomy" id="2838605"/>
    <lineage>
        <taxon>Bacteria</taxon>
        <taxon>Bacillati</taxon>
        <taxon>Bacillota</taxon>
        <taxon>Clostridia</taxon>
        <taxon>Eubacteriales</taxon>
        <taxon>Gemmiger</taxon>
    </lineage>
</organism>
<dbReference type="AlphaFoldDB" id="A0A9D2M788"/>
<protein>
    <submittedName>
        <fullName evidence="1">Uncharacterized protein</fullName>
    </submittedName>
</protein>
<reference evidence="1" key="2">
    <citation type="submission" date="2021-04" db="EMBL/GenBank/DDBJ databases">
        <authorList>
            <person name="Gilroy R."/>
        </authorList>
    </citation>
    <scope>NUCLEOTIDE SEQUENCE</scope>
    <source>
        <strain evidence="1">ChiBcec8-13705</strain>
    </source>
</reference>
<sequence>MPDYAFYTGTYLGEDIPEADFARYAARAQRKLARMRQLYRVTPRPDQPNAEENAICAIADAMFEFDGEDARRGVASAAVGSVSESYAAPPELCPATLYLRERFFRQVAEDFLQIERGVRHA</sequence>
<proteinExistence type="predicted"/>
<gene>
    <name evidence="1" type="ORF">H9945_05515</name>
</gene>